<keyword evidence="2" id="KW-1185">Reference proteome</keyword>
<reference evidence="2" key="1">
    <citation type="journal article" date="2006" name="PLoS Biol.">
        <title>Macronuclear genome sequence of the ciliate Tetrahymena thermophila, a model eukaryote.</title>
        <authorList>
            <person name="Eisen J.A."/>
            <person name="Coyne R.S."/>
            <person name="Wu M."/>
            <person name="Wu D."/>
            <person name="Thiagarajan M."/>
            <person name="Wortman J.R."/>
            <person name="Badger J.H."/>
            <person name="Ren Q."/>
            <person name="Amedeo P."/>
            <person name="Jones K.M."/>
            <person name="Tallon L.J."/>
            <person name="Delcher A.L."/>
            <person name="Salzberg S.L."/>
            <person name="Silva J.C."/>
            <person name="Haas B.J."/>
            <person name="Majoros W.H."/>
            <person name="Farzad M."/>
            <person name="Carlton J.M."/>
            <person name="Smith R.K. Jr."/>
            <person name="Garg J."/>
            <person name="Pearlman R.E."/>
            <person name="Karrer K.M."/>
            <person name="Sun L."/>
            <person name="Manning G."/>
            <person name="Elde N.C."/>
            <person name="Turkewitz A.P."/>
            <person name="Asai D.J."/>
            <person name="Wilkes D.E."/>
            <person name="Wang Y."/>
            <person name="Cai H."/>
            <person name="Collins K."/>
            <person name="Stewart B.A."/>
            <person name="Lee S.R."/>
            <person name="Wilamowska K."/>
            <person name="Weinberg Z."/>
            <person name="Ruzzo W.L."/>
            <person name="Wloga D."/>
            <person name="Gaertig J."/>
            <person name="Frankel J."/>
            <person name="Tsao C.-C."/>
            <person name="Gorovsky M.A."/>
            <person name="Keeling P.J."/>
            <person name="Waller R.F."/>
            <person name="Patron N.J."/>
            <person name="Cherry J.M."/>
            <person name="Stover N.A."/>
            <person name="Krieger C.J."/>
            <person name="del Toro C."/>
            <person name="Ryder H.F."/>
            <person name="Williamson S.C."/>
            <person name="Barbeau R.A."/>
            <person name="Hamilton E.P."/>
            <person name="Orias E."/>
        </authorList>
    </citation>
    <scope>NUCLEOTIDE SEQUENCE [LARGE SCALE GENOMIC DNA]</scope>
    <source>
        <strain evidence="2">SB210</strain>
    </source>
</reference>
<evidence type="ECO:0000313" key="1">
    <source>
        <dbReference type="EMBL" id="EWS76613.1"/>
    </source>
</evidence>
<proteinExistence type="predicted"/>
<dbReference type="GeneID" id="24441001"/>
<dbReference type="EMBL" id="GG662856">
    <property type="protein sequence ID" value="EWS76613.1"/>
    <property type="molecule type" value="Genomic_DNA"/>
</dbReference>
<sequence length="163" mass="19514">MNTFKNWAKLIRLLSIYFYERNLIKSKQNSEQFTNLNKYFNKHSSKIYQNSSPIIQSGILNIQLTPQKQPKKQVIKLRLMSQNYEDKKKDDSQYTSSITDQEASATYINANNPRQEESAQQIFSQRIKKKYIRNNEINQIYFFKTNQNKQQIFNQEILDDVKQ</sequence>
<organism evidence="1 2">
    <name type="scientific">Tetrahymena thermophila (strain SB210)</name>
    <dbReference type="NCBI Taxonomy" id="312017"/>
    <lineage>
        <taxon>Eukaryota</taxon>
        <taxon>Sar</taxon>
        <taxon>Alveolata</taxon>
        <taxon>Ciliophora</taxon>
        <taxon>Intramacronucleata</taxon>
        <taxon>Oligohymenophorea</taxon>
        <taxon>Hymenostomatida</taxon>
        <taxon>Tetrahymenina</taxon>
        <taxon>Tetrahymenidae</taxon>
        <taxon>Tetrahymena</taxon>
    </lineage>
</organism>
<name>W7XHC3_TETTS</name>
<dbReference type="RefSeq" id="XP_012650899.1">
    <property type="nucleotide sequence ID" value="XM_012795445.1"/>
</dbReference>
<accession>W7XHC3</accession>
<protein>
    <submittedName>
        <fullName evidence="1">Uncharacterized protein</fullName>
    </submittedName>
</protein>
<evidence type="ECO:0000313" key="2">
    <source>
        <dbReference type="Proteomes" id="UP000009168"/>
    </source>
</evidence>
<gene>
    <name evidence="1" type="ORF">TTHERM_000886917</name>
</gene>
<dbReference type="InParanoid" id="W7XHC3"/>
<dbReference type="AlphaFoldDB" id="W7XHC3"/>
<dbReference type="Proteomes" id="UP000009168">
    <property type="component" value="Unassembled WGS sequence"/>
</dbReference>
<dbReference type="KEGG" id="tet:TTHERM_000886917"/>